<evidence type="ECO:0000256" key="4">
    <source>
        <dbReference type="SAM" id="Phobius"/>
    </source>
</evidence>
<name>A0ABU5AAU4_9HYPH</name>
<keyword evidence="1 4" id="KW-0812">Transmembrane</keyword>
<feature type="domain" description="Major facilitator superfamily (MFS) profile" evidence="5">
    <location>
        <begin position="61"/>
        <end position="441"/>
    </location>
</feature>
<dbReference type="Gene3D" id="1.20.1250.20">
    <property type="entry name" value="MFS general substrate transporter like domains"/>
    <property type="match status" value="2"/>
</dbReference>
<feature type="transmembrane region" description="Helical" evidence="4">
    <location>
        <begin position="256"/>
        <end position="279"/>
    </location>
</feature>
<proteinExistence type="predicted"/>
<dbReference type="PANTHER" id="PTHR11360:SF290">
    <property type="entry name" value="MONOCARBOXYLATE MFS PERMEASE"/>
    <property type="match status" value="1"/>
</dbReference>
<dbReference type="EMBL" id="JAVIIQ010000015">
    <property type="protein sequence ID" value="MDX8534846.1"/>
    <property type="molecule type" value="Genomic_DNA"/>
</dbReference>
<feature type="transmembrane region" description="Helical" evidence="4">
    <location>
        <begin position="291"/>
        <end position="312"/>
    </location>
</feature>
<keyword evidence="3 4" id="KW-0472">Membrane</keyword>
<dbReference type="InterPro" id="IPR020846">
    <property type="entry name" value="MFS_dom"/>
</dbReference>
<dbReference type="Pfam" id="PF07690">
    <property type="entry name" value="MFS_1"/>
    <property type="match status" value="1"/>
</dbReference>
<protein>
    <submittedName>
        <fullName evidence="6">MFS transporter</fullName>
    </submittedName>
</protein>
<dbReference type="InterPro" id="IPR036259">
    <property type="entry name" value="MFS_trans_sf"/>
</dbReference>
<dbReference type="InterPro" id="IPR050327">
    <property type="entry name" value="Proton-linked_MCT"/>
</dbReference>
<keyword evidence="2 4" id="KW-1133">Transmembrane helix</keyword>
<organism evidence="6 7">
    <name type="scientific">Mesorhizobium vachelliae</name>
    <dbReference type="NCBI Taxonomy" id="3072309"/>
    <lineage>
        <taxon>Bacteria</taxon>
        <taxon>Pseudomonadati</taxon>
        <taxon>Pseudomonadota</taxon>
        <taxon>Alphaproteobacteria</taxon>
        <taxon>Hyphomicrobiales</taxon>
        <taxon>Phyllobacteriaceae</taxon>
        <taxon>Mesorhizobium</taxon>
    </lineage>
</organism>
<dbReference type="Proteomes" id="UP001285154">
    <property type="component" value="Unassembled WGS sequence"/>
</dbReference>
<dbReference type="PROSITE" id="PS50850">
    <property type="entry name" value="MFS"/>
    <property type="match status" value="1"/>
</dbReference>
<evidence type="ECO:0000313" key="7">
    <source>
        <dbReference type="Proteomes" id="UP001285154"/>
    </source>
</evidence>
<sequence>MRRVPASGVTELCVVALLGSANAPIVEAEPPTSGTADRNALTTISSNAALPGIDSTYAWTRLAISVLLATIGGVGMWAVVVVLPAVQAEFGVDRAAASMPYTATMVGFAAGNVLVGRAIDRIGYWIPALVSSTALAAGFLLASLSSSILQFTLAQGLLIGLGTSAIFGPLIADISHWFNRRRGVAVAAAASGSYLAGTVWPAIIPPLMRAEGWRFTYLAIGIACLVTMVPLVLMLRRPAPVVVAGSPGTRLVQPIALSPAALQMLLVIAGLGCCVAMSMPQVHIVAYCMDLGYGVAHGADMLSIMMAAGVVSRLASGFVADRIGGVRTLLIGSVLQCLSLFFYIPFDGLASLYIVSLVFGLSQGGIVPCYAIIVREYMPAKEAGQRVGIVIMATIFGMAIGGWMSGWIYDLTGSYSAAFLNGIAWNLLNILVMVLVFWKARRGGVAVA</sequence>
<dbReference type="PANTHER" id="PTHR11360">
    <property type="entry name" value="MONOCARBOXYLATE TRANSPORTER"/>
    <property type="match status" value="1"/>
</dbReference>
<evidence type="ECO:0000256" key="2">
    <source>
        <dbReference type="ARBA" id="ARBA00022989"/>
    </source>
</evidence>
<feature type="transmembrane region" description="Helical" evidence="4">
    <location>
        <begin position="148"/>
        <end position="172"/>
    </location>
</feature>
<feature type="transmembrane region" description="Helical" evidence="4">
    <location>
        <begin position="184"/>
        <end position="203"/>
    </location>
</feature>
<feature type="transmembrane region" description="Helical" evidence="4">
    <location>
        <begin position="215"/>
        <end position="235"/>
    </location>
</feature>
<evidence type="ECO:0000313" key="6">
    <source>
        <dbReference type="EMBL" id="MDX8534846.1"/>
    </source>
</evidence>
<feature type="transmembrane region" description="Helical" evidence="4">
    <location>
        <begin position="350"/>
        <end position="374"/>
    </location>
</feature>
<evidence type="ECO:0000259" key="5">
    <source>
        <dbReference type="PROSITE" id="PS50850"/>
    </source>
</evidence>
<evidence type="ECO:0000256" key="3">
    <source>
        <dbReference type="ARBA" id="ARBA00023136"/>
    </source>
</evidence>
<dbReference type="RefSeq" id="WP_320252500.1">
    <property type="nucleotide sequence ID" value="NZ_JAVIIQ010000015.1"/>
</dbReference>
<dbReference type="SUPFAM" id="SSF103473">
    <property type="entry name" value="MFS general substrate transporter"/>
    <property type="match status" value="1"/>
</dbReference>
<feature type="transmembrane region" description="Helical" evidence="4">
    <location>
        <begin position="386"/>
        <end position="409"/>
    </location>
</feature>
<reference evidence="6 7" key="1">
    <citation type="submission" date="2023-08" db="EMBL/GenBank/DDBJ databases">
        <title>Implementing the SeqCode for naming new Mesorhizobium species isolated from Vachellia karroo root nodules.</title>
        <authorList>
            <person name="Van Lill M."/>
        </authorList>
    </citation>
    <scope>NUCLEOTIDE SEQUENCE [LARGE SCALE GENOMIC DNA]</scope>
    <source>
        <strain evidence="6 7">VK25D</strain>
    </source>
</reference>
<evidence type="ECO:0000256" key="1">
    <source>
        <dbReference type="ARBA" id="ARBA00022692"/>
    </source>
</evidence>
<keyword evidence="7" id="KW-1185">Reference proteome</keyword>
<feature type="transmembrane region" description="Helical" evidence="4">
    <location>
        <begin position="415"/>
        <end position="438"/>
    </location>
</feature>
<gene>
    <name evidence="6" type="ORF">RFM42_27905</name>
</gene>
<feature type="transmembrane region" description="Helical" evidence="4">
    <location>
        <begin position="324"/>
        <end position="344"/>
    </location>
</feature>
<accession>A0ABU5AAU4</accession>
<feature type="transmembrane region" description="Helical" evidence="4">
    <location>
        <begin position="62"/>
        <end position="86"/>
    </location>
</feature>
<feature type="transmembrane region" description="Helical" evidence="4">
    <location>
        <begin position="122"/>
        <end position="142"/>
    </location>
</feature>
<comment type="caution">
    <text evidence="6">The sequence shown here is derived from an EMBL/GenBank/DDBJ whole genome shotgun (WGS) entry which is preliminary data.</text>
</comment>
<dbReference type="InterPro" id="IPR011701">
    <property type="entry name" value="MFS"/>
</dbReference>
<feature type="transmembrane region" description="Helical" evidence="4">
    <location>
        <begin position="98"/>
        <end position="115"/>
    </location>
</feature>